<dbReference type="InterPro" id="IPR035778">
    <property type="entry name" value="SPRY_hnRNP_U"/>
</dbReference>
<evidence type="ECO:0000313" key="8">
    <source>
        <dbReference type="EMBL" id="KAK1789297.1"/>
    </source>
</evidence>
<sequence length="740" mass="82153">MLSEIKTLKVAELRAELQKRGLDSKGRKADLVTRLTSAVQAGTEPITSAQDNPLDGGNAPEPSCQNNTISTQVKGPSGSSWKVLADHQAQLEGSGPGPQAAPSPLSYVDKSTQTEHDSTVHTCCCSSKRFAESNPFEPSEKRLWQQLTTNGNVNNKGDGRPESQQSDARVQAEGPGSVTSSLVSQPASPAKDNEQLPCRVPDPPETEVDRKEACRTVGQPRSERGRDYYEFKEEIQYNRAKTPEPGPVSDDEMEVEGDEVRLDPYNGDLHFAVGADGSSGQPLLWEKFPLLRSGCRLTHGFTRGKVGFEVKFVERLSAATIDTLSDHEPCVLRVGWSVEDSGLQLGEEELSFGLDGAGVALSGGRAEEFGEPFSEGDVIGCYAFIGEGGQAELSFHKNGRSLGVAFCLGPASLAGRALYPHVLCKNCSVSVNLDPQGAMWYAGPPGYCPLPTLPPTLRTRGPVPPPHRRECEVLLMVGMQASGKSHWVQNHMAKNPEKRYNVLSTDFILRCMKLSSSEAQEVMLQQATRCLSHLIQIAPNQKRNFILDQANIYPSARRHKMLRFRGYHRKAVVVVPSDQEWRRRLCQQQQEEGTVVPETSLLKSKVSFTLPENGDLLEEVLFVELGHKEAQKLLADYKEEARHALPPPVKRKKQRSGRPQLHGQSQNAYHRHVYAQQSQWGRQKRPGLHPCARTQSYGYGSDPHRYRGYYQPCPLEWNVSDQNQSYYGNQEYYFSNQGFW</sequence>
<keyword evidence="9" id="KW-1185">Reference proteome</keyword>
<name>A0AAD8YXV0_9TELE</name>
<dbReference type="InterPro" id="IPR003877">
    <property type="entry name" value="SPRY_dom"/>
</dbReference>
<dbReference type="PANTHER" id="PTHR12381:SF66">
    <property type="entry name" value="HETEROGENEOUS NUCLEAR RIBONUCLEOPROTEIN U-LIKE PROTEIN 2"/>
    <property type="match status" value="1"/>
</dbReference>
<dbReference type="EMBL" id="JAROKS010000022">
    <property type="protein sequence ID" value="KAK1789297.1"/>
    <property type="molecule type" value="Genomic_DNA"/>
</dbReference>
<dbReference type="InterPro" id="IPR001870">
    <property type="entry name" value="B30.2/SPRY"/>
</dbReference>
<dbReference type="SMART" id="SM00513">
    <property type="entry name" value="SAP"/>
    <property type="match status" value="1"/>
</dbReference>
<evidence type="ECO:0008006" key="10">
    <source>
        <dbReference type="Google" id="ProtNLM"/>
    </source>
</evidence>
<organism evidence="8 9">
    <name type="scientific">Electrophorus voltai</name>
    <dbReference type="NCBI Taxonomy" id="2609070"/>
    <lineage>
        <taxon>Eukaryota</taxon>
        <taxon>Metazoa</taxon>
        <taxon>Chordata</taxon>
        <taxon>Craniata</taxon>
        <taxon>Vertebrata</taxon>
        <taxon>Euteleostomi</taxon>
        <taxon>Actinopterygii</taxon>
        <taxon>Neopterygii</taxon>
        <taxon>Teleostei</taxon>
        <taxon>Ostariophysi</taxon>
        <taxon>Gymnotiformes</taxon>
        <taxon>Gymnotoidei</taxon>
        <taxon>Gymnotidae</taxon>
        <taxon>Electrophorus</taxon>
    </lineage>
</organism>
<proteinExistence type="predicted"/>
<dbReference type="PROSITE" id="PS50188">
    <property type="entry name" value="B302_SPRY"/>
    <property type="match status" value="1"/>
</dbReference>
<evidence type="ECO:0000259" key="6">
    <source>
        <dbReference type="PROSITE" id="PS50188"/>
    </source>
</evidence>
<dbReference type="Gene3D" id="1.10.720.30">
    <property type="entry name" value="SAP domain"/>
    <property type="match status" value="1"/>
</dbReference>
<dbReference type="InterPro" id="IPR013320">
    <property type="entry name" value="ConA-like_dom_sf"/>
</dbReference>
<feature type="region of interest" description="Disordered" evidence="5">
    <location>
        <begin position="36"/>
        <end position="113"/>
    </location>
</feature>
<keyword evidence="3" id="KW-0597">Phosphoprotein</keyword>
<accession>A0AAD8YXV0</accession>
<evidence type="ECO:0000256" key="3">
    <source>
        <dbReference type="ARBA" id="ARBA00022553"/>
    </source>
</evidence>
<dbReference type="GO" id="GO:0003723">
    <property type="term" value="F:RNA binding"/>
    <property type="evidence" value="ECO:0007669"/>
    <property type="project" value="TreeGrafter"/>
</dbReference>
<keyword evidence="4" id="KW-0539">Nucleus</keyword>
<dbReference type="SUPFAM" id="SSF68906">
    <property type="entry name" value="SAP domain"/>
    <property type="match status" value="1"/>
</dbReference>
<evidence type="ECO:0000313" key="9">
    <source>
        <dbReference type="Proteomes" id="UP001239994"/>
    </source>
</evidence>
<feature type="compositionally biased region" description="Polar residues" evidence="5">
    <location>
        <begin position="177"/>
        <end position="187"/>
    </location>
</feature>
<evidence type="ECO:0000259" key="7">
    <source>
        <dbReference type="PROSITE" id="PS50800"/>
    </source>
</evidence>
<protein>
    <recommendedName>
        <fullName evidence="10">SAP domain-containing protein</fullName>
    </recommendedName>
</protein>
<dbReference type="GO" id="GO:0005634">
    <property type="term" value="C:nucleus"/>
    <property type="evidence" value="ECO:0007669"/>
    <property type="project" value="UniProtKB-SubCell"/>
</dbReference>
<dbReference type="InterPro" id="IPR036361">
    <property type="entry name" value="SAP_dom_sf"/>
</dbReference>
<evidence type="ECO:0000256" key="5">
    <source>
        <dbReference type="SAM" id="MobiDB-lite"/>
    </source>
</evidence>
<dbReference type="SUPFAM" id="SSF49899">
    <property type="entry name" value="Concanavalin A-like lectins/glucanases"/>
    <property type="match status" value="1"/>
</dbReference>
<evidence type="ECO:0000256" key="4">
    <source>
        <dbReference type="ARBA" id="ARBA00023242"/>
    </source>
</evidence>
<dbReference type="SMART" id="SM00449">
    <property type="entry name" value="SPRY"/>
    <property type="match status" value="1"/>
</dbReference>
<dbReference type="Gene3D" id="3.40.50.300">
    <property type="entry name" value="P-loop containing nucleotide triphosphate hydrolases"/>
    <property type="match status" value="1"/>
</dbReference>
<evidence type="ECO:0000256" key="2">
    <source>
        <dbReference type="ARBA" id="ARBA00022481"/>
    </source>
</evidence>
<feature type="compositionally biased region" description="Polar residues" evidence="5">
    <location>
        <begin position="63"/>
        <end position="80"/>
    </location>
</feature>
<dbReference type="CDD" id="cd12884">
    <property type="entry name" value="SPRY_hnRNP"/>
    <property type="match status" value="1"/>
</dbReference>
<dbReference type="InterPro" id="IPR043136">
    <property type="entry name" value="B30.2/SPRY_sf"/>
</dbReference>
<dbReference type="Pfam" id="PF13671">
    <property type="entry name" value="AAA_33"/>
    <property type="match status" value="1"/>
</dbReference>
<gene>
    <name evidence="8" type="ORF">P4O66_015235</name>
</gene>
<dbReference type="PROSITE" id="PS50800">
    <property type="entry name" value="SAP"/>
    <property type="match status" value="1"/>
</dbReference>
<dbReference type="Pfam" id="PF00622">
    <property type="entry name" value="SPRY"/>
    <property type="match status" value="1"/>
</dbReference>
<feature type="region of interest" description="Disordered" evidence="5">
    <location>
        <begin position="641"/>
        <end position="667"/>
    </location>
</feature>
<dbReference type="GO" id="GO:0000380">
    <property type="term" value="P:alternative mRNA splicing, via spliceosome"/>
    <property type="evidence" value="ECO:0007669"/>
    <property type="project" value="TreeGrafter"/>
</dbReference>
<feature type="domain" description="B30.2/SPRY" evidence="6">
    <location>
        <begin position="240"/>
        <end position="438"/>
    </location>
</feature>
<feature type="compositionally biased region" description="Polar residues" evidence="5">
    <location>
        <begin position="36"/>
        <end position="51"/>
    </location>
</feature>
<dbReference type="Gene3D" id="2.60.120.920">
    <property type="match status" value="1"/>
</dbReference>
<evidence type="ECO:0000256" key="1">
    <source>
        <dbReference type="ARBA" id="ARBA00004123"/>
    </source>
</evidence>
<dbReference type="Pfam" id="PF02037">
    <property type="entry name" value="SAP"/>
    <property type="match status" value="1"/>
</dbReference>
<reference evidence="8" key="1">
    <citation type="submission" date="2023-03" db="EMBL/GenBank/DDBJ databases">
        <title>Electrophorus voltai genome.</title>
        <authorList>
            <person name="Bian C."/>
        </authorList>
    </citation>
    <scope>NUCLEOTIDE SEQUENCE</scope>
    <source>
        <strain evidence="8">CB-2022</strain>
        <tissue evidence="8">Muscle</tissue>
    </source>
</reference>
<dbReference type="PANTHER" id="PTHR12381">
    <property type="entry name" value="HETEROGENEOUS NUCLEAR RIBONUCLEOPROTEIN U FAMILY MEMBER"/>
    <property type="match status" value="1"/>
</dbReference>
<dbReference type="InterPro" id="IPR003034">
    <property type="entry name" value="SAP_dom"/>
</dbReference>
<dbReference type="Proteomes" id="UP001239994">
    <property type="component" value="Unassembled WGS sequence"/>
</dbReference>
<feature type="region of interest" description="Disordered" evidence="5">
    <location>
        <begin position="149"/>
        <end position="229"/>
    </location>
</feature>
<comment type="subcellular location">
    <subcellularLocation>
        <location evidence="1">Nucleus</location>
    </subcellularLocation>
</comment>
<dbReference type="SUPFAM" id="SSF52540">
    <property type="entry name" value="P-loop containing nucleoside triphosphate hydrolases"/>
    <property type="match status" value="1"/>
</dbReference>
<dbReference type="InterPro" id="IPR027417">
    <property type="entry name" value="P-loop_NTPase"/>
</dbReference>
<dbReference type="AlphaFoldDB" id="A0AAD8YXV0"/>
<comment type="caution">
    <text evidence="8">The sequence shown here is derived from an EMBL/GenBank/DDBJ whole genome shotgun (WGS) entry which is preliminary data.</text>
</comment>
<feature type="domain" description="SAP" evidence="7">
    <location>
        <begin position="5"/>
        <end position="39"/>
    </location>
</feature>
<keyword evidence="2" id="KW-0488">Methylation</keyword>